<dbReference type="GO" id="GO:0032299">
    <property type="term" value="C:ribonuclease H2 complex"/>
    <property type="evidence" value="ECO:0007669"/>
    <property type="project" value="InterPro"/>
</dbReference>
<dbReference type="EMBL" id="ML119051">
    <property type="protein sequence ID" value="ROT41858.1"/>
    <property type="molecule type" value="Genomic_DNA"/>
</dbReference>
<organism evidence="2 3">
    <name type="scientific">Sodiomyces alkalinus (strain CBS 110278 / VKM F-3762 / F11)</name>
    <name type="common">Alkaliphilic filamentous fungus</name>
    <dbReference type="NCBI Taxonomy" id="1314773"/>
    <lineage>
        <taxon>Eukaryota</taxon>
        <taxon>Fungi</taxon>
        <taxon>Dikarya</taxon>
        <taxon>Ascomycota</taxon>
        <taxon>Pezizomycotina</taxon>
        <taxon>Sordariomycetes</taxon>
        <taxon>Hypocreomycetidae</taxon>
        <taxon>Glomerellales</taxon>
        <taxon>Plectosphaerellaceae</taxon>
        <taxon>Sodiomyces</taxon>
    </lineage>
</organism>
<gene>
    <name evidence="2" type="ORF">SODALDRAFT_326044</name>
</gene>
<dbReference type="STRING" id="1314773.A0A3N2Q5C9"/>
<dbReference type="CDD" id="cd09271">
    <property type="entry name" value="RNase_H2-C"/>
    <property type="match status" value="1"/>
</dbReference>
<dbReference type="AlphaFoldDB" id="A0A3N2Q5C9"/>
<evidence type="ECO:0000313" key="2">
    <source>
        <dbReference type="EMBL" id="ROT41858.1"/>
    </source>
</evidence>
<protein>
    <submittedName>
        <fullName evidence="2">Ribonuclease H1 small subunit</fullName>
    </submittedName>
</protein>
<dbReference type="OrthoDB" id="6222486at2759"/>
<dbReference type="Gene3D" id="2.40.128.680">
    <property type="match status" value="1"/>
</dbReference>
<dbReference type="GO" id="GO:0006401">
    <property type="term" value="P:RNA catabolic process"/>
    <property type="evidence" value="ECO:0007669"/>
    <property type="project" value="InterPro"/>
</dbReference>
<reference evidence="2 3" key="1">
    <citation type="journal article" date="2018" name="Mol. Ecol.">
        <title>The obligate alkalophilic soda-lake fungus Sodiomyces alkalinus has shifted to a protein diet.</title>
        <authorList>
            <person name="Grum-Grzhimaylo A.A."/>
            <person name="Falkoski D.L."/>
            <person name="van den Heuvel J."/>
            <person name="Valero-Jimenez C.A."/>
            <person name="Min B."/>
            <person name="Choi I.G."/>
            <person name="Lipzen A."/>
            <person name="Daum C.G."/>
            <person name="Aanen D.K."/>
            <person name="Tsang A."/>
            <person name="Henrissat B."/>
            <person name="Bilanenko E.N."/>
            <person name="de Vries R.P."/>
            <person name="van Kan J.A.L."/>
            <person name="Grigoriev I.V."/>
            <person name="Debets A.J.M."/>
        </authorList>
    </citation>
    <scope>NUCLEOTIDE SEQUENCE [LARGE SCALE GENOMIC DNA]</scope>
    <source>
        <strain evidence="2 3">F11</strain>
    </source>
</reference>
<proteinExistence type="predicted"/>
<accession>A0A3N2Q5C9</accession>
<dbReference type="RefSeq" id="XP_028469664.1">
    <property type="nucleotide sequence ID" value="XM_028610065.1"/>
</dbReference>
<keyword evidence="3" id="KW-1185">Reference proteome</keyword>
<name>A0A3N2Q5C9_SODAK</name>
<evidence type="ECO:0000313" key="3">
    <source>
        <dbReference type="Proteomes" id="UP000272025"/>
    </source>
</evidence>
<feature type="region of interest" description="Disordered" evidence="1">
    <location>
        <begin position="30"/>
        <end position="74"/>
    </location>
</feature>
<feature type="compositionally biased region" description="Low complexity" evidence="1">
    <location>
        <begin position="41"/>
        <end position="57"/>
    </location>
</feature>
<dbReference type="PANTHER" id="PTHR47204:SF1">
    <property type="entry name" value="RIBONUCLEASE H2 SUBUNIT C"/>
    <property type="match status" value="1"/>
</dbReference>
<dbReference type="GeneID" id="39578543"/>
<evidence type="ECO:0000256" key="1">
    <source>
        <dbReference type="SAM" id="MobiDB-lite"/>
    </source>
</evidence>
<dbReference type="Proteomes" id="UP000272025">
    <property type="component" value="Unassembled WGS sequence"/>
</dbReference>
<sequence length="168" mass="18943">MSQTMFSIQSGEREAPKAVANLLPCRIHHEGPVGSTDSFWKPTTTPPKSSGSSSSPTAPEGDNQTAYFRGRKLQGRTVRLPEGYRGVVVEKQPEEQPAEREAWHHFEEMDGDEQKEEAEKEKQGVMRITAEFDRVVVWGHESTANAETDPHVRGIEEWVQVAERIHSY</sequence>
<dbReference type="PANTHER" id="PTHR47204">
    <property type="entry name" value="OS02G0168900 PROTEIN"/>
    <property type="match status" value="1"/>
</dbReference>
<dbReference type="Pfam" id="PF08615">
    <property type="entry name" value="RNase_H2_suC"/>
    <property type="match status" value="1"/>
</dbReference>
<dbReference type="InterPro" id="IPR013924">
    <property type="entry name" value="RNase_H2_suC"/>
</dbReference>